<keyword evidence="3" id="KW-1185">Reference proteome</keyword>
<organism evidence="2 3">
    <name type="scientific">Paenibacillus swuensis</name>
    <dbReference type="NCBI Taxonomy" id="1178515"/>
    <lineage>
        <taxon>Bacteria</taxon>
        <taxon>Bacillati</taxon>
        <taxon>Bacillota</taxon>
        <taxon>Bacilli</taxon>
        <taxon>Bacillales</taxon>
        <taxon>Paenibacillaceae</taxon>
        <taxon>Paenibacillus</taxon>
    </lineage>
</organism>
<gene>
    <name evidence="2" type="ORF">SY83_12665</name>
</gene>
<name>A0A172TJ45_9BACL</name>
<dbReference type="EMBL" id="CP011388">
    <property type="protein sequence ID" value="ANE46986.1"/>
    <property type="molecule type" value="Genomic_DNA"/>
</dbReference>
<keyword evidence="1" id="KW-1133">Transmembrane helix</keyword>
<sequence>MDPNNYYTPNPLNEETARARQAEVERQIVTGTRPSLLRKLANLLFSIGVLVIFMFLLIYFTN</sequence>
<dbReference type="PATRIC" id="fig|1178515.4.peg.2535"/>
<accession>A0A172TJ45</accession>
<evidence type="ECO:0000313" key="2">
    <source>
        <dbReference type="EMBL" id="ANE46986.1"/>
    </source>
</evidence>
<dbReference type="RefSeq" id="WP_068607007.1">
    <property type="nucleotide sequence ID" value="NZ_CP011388.1"/>
</dbReference>
<feature type="transmembrane region" description="Helical" evidence="1">
    <location>
        <begin position="40"/>
        <end position="60"/>
    </location>
</feature>
<keyword evidence="1" id="KW-0812">Transmembrane</keyword>
<keyword evidence="1" id="KW-0472">Membrane</keyword>
<dbReference type="AlphaFoldDB" id="A0A172TJ45"/>
<protein>
    <submittedName>
        <fullName evidence="2">Uncharacterized protein</fullName>
    </submittedName>
</protein>
<dbReference type="STRING" id="1178515.SY83_12665"/>
<evidence type="ECO:0000256" key="1">
    <source>
        <dbReference type="SAM" id="Phobius"/>
    </source>
</evidence>
<proteinExistence type="predicted"/>
<dbReference type="KEGG" id="pswu:SY83_12665"/>
<evidence type="ECO:0000313" key="3">
    <source>
        <dbReference type="Proteomes" id="UP000076927"/>
    </source>
</evidence>
<reference evidence="2 3" key="1">
    <citation type="submission" date="2015-01" db="EMBL/GenBank/DDBJ databases">
        <title>Paenibacillus swuensis/DY6/whole genome sequencing.</title>
        <authorList>
            <person name="Kim M.K."/>
            <person name="Srinivasan S."/>
            <person name="Lee J.-J."/>
        </authorList>
    </citation>
    <scope>NUCLEOTIDE SEQUENCE [LARGE SCALE GENOMIC DNA]</scope>
    <source>
        <strain evidence="2 3">DY6</strain>
    </source>
</reference>
<dbReference type="Proteomes" id="UP000076927">
    <property type="component" value="Chromosome"/>
</dbReference>